<evidence type="ECO:0000313" key="1">
    <source>
        <dbReference type="EMBL" id="KAJ9072757.1"/>
    </source>
</evidence>
<sequence>MVKVKQEPTGTNVSNIPETQLELLKRQFNLPTGLVYDVRLLNHDQLVERSRDFHPEAPLRIYSIFSELEKSGCLALMKGSRPERPMILNFFISIPKSI</sequence>
<keyword evidence="2" id="KW-1185">Reference proteome</keyword>
<comment type="caution">
    <text evidence="1">The sequence shown here is derived from an EMBL/GenBank/DDBJ whole genome shotgun (WGS) entry which is preliminary data.</text>
</comment>
<protein>
    <submittedName>
        <fullName evidence="1">Histone deacetylase hda1</fullName>
        <ecNumber evidence="1">3.5.1.98</ecNumber>
    </submittedName>
</protein>
<dbReference type="Proteomes" id="UP001165960">
    <property type="component" value="Unassembled WGS sequence"/>
</dbReference>
<evidence type="ECO:0000313" key="2">
    <source>
        <dbReference type="Proteomes" id="UP001165960"/>
    </source>
</evidence>
<organism evidence="1 2">
    <name type="scientific">Entomophthora muscae</name>
    <dbReference type="NCBI Taxonomy" id="34485"/>
    <lineage>
        <taxon>Eukaryota</taxon>
        <taxon>Fungi</taxon>
        <taxon>Fungi incertae sedis</taxon>
        <taxon>Zoopagomycota</taxon>
        <taxon>Entomophthoromycotina</taxon>
        <taxon>Entomophthoromycetes</taxon>
        <taxon>Entomophthorales</taxon>
        <taxon>Entomophthoraceae</taxon>
        <taxon>Entomophthora</taxon>
    </lineage>
</organism>
<proteinExistence type="predicted"/>
<reference evidence="1" key="1">
    <citation type="submission" date="2022-04" db="EMBL/GenBank/DDBJ databases">
        <title>Genome of the entomopathogenic fungus Entomophthora muscae.</title>
        <authorList>
            <person name="Elya C."/>
            <person name="Lovett B.R."/>
            <person name="Lee E."/>
            <person name="Macias A.M."/>
            <person name="Hajek A.E."/>
            <person name="De Bivort B.L."/>
            <person name="Kasson M.T."/>
            <person name="De Fine Licht H.H."/>
            <person name="Stajich J.E."/>
        </authorList>
    </citation>
    <scope>NUCLEOTIDE SEQUENCE</scope>
    <source>
        <strain evidence="1">Berkeley</strain>
    </source>
</reference>
<keyword evidence="1" id="KW-0378">Hydrolase</keyword>
<dbReference type="EC" id="3.5.1.98" evidence="1"/>
<gene>
    <name evidence="1" type="primary">HDA1_1</name>
    <name evidence="1" type="ORF">DSO57_1023931</name>
</gene>
<accession>A0ACC2TDS6</accession>
<dbReference type="EMBL" id="QTSX02002967">
    <property type="protein sequence ID" value="KAJ9072757.1"/>
    <property type="molecule type" value="Genomic_DNA"/>
</dbReference>
<name>A0ACC2TDS6_9FUNG</name>